<evidence type="ECO:0000256" key="4">
    <source>
        <dbReference type="RuleBase" id="RU003512"/>
    </source>
</evidence>
<dbReference type="PANTHER" id="PTHR42953:SF3">
    <property type="entry name" value="HIGH-AFFINITY ZINC UPTAKE SYSTEM PROTEIN ZNUA"/>
    <property type="match status" value="1"/>
</dbReference>
<dbReference type="Proteomes" id="UP000289856">
    <property type="component" value="Chromosome"/>
</dbReference>
<evidence type="ECO:0000256" key="2">
    <source>
        <dbReference type="ARBA" id="ARBA00022448"/>
    </source>
</evidence>
<dbReference type="KEGG" id="cohn:KCTCHS21_24500"/>
<feature type="signal peptide" evidence="6">
    <location>
        <begin position="1"/>
        <end position="28"/>
    </location>
</feature>
<protein>
    <submittedName>
        <fullName evidence="7">ABC transporter substrate-binding protein</fullName>
    </submittedName>
</protein>
<reference evidence="7 8" key="1">
    <citation type="submission" date="2019-01" db="EMBL/GenBank/DDBJ databases">
        <title>Complete genome sequence of Cohnella hallensis HS21 isolated from Korean fir (Abies koreana) rhizospheric soil.</title>
        <authorList>
            <person name="Jiang L."/>
            <person name="Kang S.W."/>
            <person name="Kim S."/>
            <person name="Jung J."/>
            <person name="Kim C.Y."/>
            <person name="Kim D.H."/>
            <person name="Kim S.W."/>
            <person name="Lee J."/>
        </authorList>
    </citation>
    <scope>NUCLEOTIDE SEQUENCE [LARGE SCALE GENOMIC DNA]</scope>
    <source>
        <strain evidence="7 8">HS21</strain>
    </source>
</reference>
<dbReference type="PRINTS" id="PR00691">
    <property type="entry name" value="ADHESINB"/>
</dbReference>
<dbReference type="CDD" id="cd01017">
    <property type="entry name" value="AdcA"/>
    <property type="match status" value="1"/>
</dbReference>
<sequence>MLIKMFTIKGKKMSIIKKLLLIALSACVLIVATGCGKNDQMAQVEGKINVLTSFYPLYYFAKEIGGDRANVVNLVAAGVEPHEWTPKSRDLDAVSKAQIFLYNGAGLEGWVKGFLNGLGSDSKVLTVEASHGIKLISGNPEKDSEEDSGEDHTADEQHSHSDGDVDPHTWVSPRSAMVMAANIRDAFVKTDPEHKAEYETRYESIKDRLGQLDAKFTVQLSVYKRRDIVVSHQAFGYLCRDYNLNQIAIMGLSPDAEPRAQDLLNIARFVKENDIPYIFFEELVSEQLAQTLAREAKVDTLVLNPLEGLTPEQDKAGENYITLMEKNLQNLQKALQ</sequence>
<gene>
    <name evidence="7" type="ORF">KCTCHS21_24500</name>
</gene>
<dbReference type="EMBL" id="AP019400">
    <property type="protein sequence ID" value="BBI33051.1"/>
    <property type="molecule type" value="Genomic_DNA"/>
</dbReference>
<dbReference type="PRINTS" id="PR00690">
    <property type="entry name" value="ADHESNFAMILY"/>
</dbReference>
<keyword evidence="3 6" id="KW-0732">Signal</keyword>
<feature type="compositionally biased region" description="Basic and acidic residues" evidence="5">
    <location>
        <begin position="150"/>
        <end position="167"/>
    </location>
</feature>
<dbReference type="InterPro" id="IPR006128">
    <property type="entry name" value="Lipoprotein_PsaA-like"/>
</dbReference>
<keyword evidence="8" id="KW-1185">Reference proteome</keyword>
<evidence type="ECO:0000256" key="6">
    <source>
        <dbReference type="SAM" id="SignalP"/>
    </source>
</evidence>
<organism evidence="7 8">
    <name type="scientific">Cohnella abietis</name>
    <dbReference type="NCBI Taxonomy" id="2507935"/>
    <lineage>
        <taxon>Bacteria</taxon>
        <taxon>Bacillati</taxon>
        <taxon>Bacillota</taxon>
        <taxon>Bacilli</taxon>
        <taxon>Bacillales</taxon>
        <taxon>Paenibacillaceae</taxon>
        <taxon>Cohnella</taxon>
    </lineage>
</organism>
<accession>A0A3T1D4Q5</accession>
<name>A0A3T1D4Q5_9BACL</name>
<comment type="similarity">
    <text evidence="1 4">Belongs to the bacterial solute-binding protein 9 family.</text>
</comment>
<dbReference type="PROSITE" id="PS51257">
    <property type="entry name" value="PROKAR_LIPOPROTEIN"/>
    <property type="match status" value="1"/>
</dbReference>
<dbReference type="AlphaFoldDB" id="A0A3T1D4Q5"/>
<dbReference type="GO" id="GO:0030001">
    <property type="term" value="P:metal ion transport"/>
    <property type="evidence" value="ECO:0007669"/>
    <property type="project" value="InterPro"/>
</dbReference>
<dbReference type="InterPro" id="IPR050492">
    <property type="entry name" value="Bact_metal-bind_prot9"/>
</dbReference>
<dbReference type="Gene3D" id="3.40.50.1980">
    <property type="entry name" value="Nitrogenase molybdenum iron protein domain"/>
    <property type="match status" value="2"/>
</dbReference>
<dbReference type="PANTHER" id="PTHR42953">
    <property type="entry name" value="HIGH-AFFINITY ZINC UPTAKE SYSTEM PROTEIN ZNUA-RELATED"/>
    <property type="match status" value="1"/>
</dbReference>
<evidence type="ECO:0000256" key="5">
    <source>
        <dbReference type="SAM" id="MobiDB-lite"/>
    </source>
</evidence>
<feature type="chain" id="PRO_5038951034" evidence="6">
    <location>
        <begin position="29"/>
        <end position="336"/>
    </location>
</feature>
<evidence type="ECO:0000313" key="8">
    <source>
        <dbReference type="Proteomes" id="UP000289856"/>
    </source>
</evidence>
<proteinExistence type="inferred from homology"/>
<dbReference type="Pfam" id="PF01297">
    <property type="entry name" value="ZnuA"/>
    <property type="match status" value="1"/>
</dbReference>
<dbReference type="GO" id="GO:0046872">
    <property type="term" value="F:metal ion binding"/>
    <property type="evidence" value="ECO:0007669"/>
    <property type="project" value="InterPro"/>
</dbReference>
<dbReference type="InterPro" id="IPR006127">
    <property type="entry name" value="ZnuA-like"/>
</dbReference>
<feature type="region of interest" description="Disordered" evidence="5">
    <location>
        <begin position="135"/>
        <end position="170"/>
    </location>
</feature>
<keyword evidence="2 4" id="KW-0813">Transport</keyword>
<evidence type="ECO:0000256" key="1">
    <source>
        <dbReference type="ARBA" id="ARBA00011028"/>
    </source>
</evidence>
<dbReference type="GO" id="GO:0007155">
    <property type="term" value="P:cell adhesion"/>
    <property type="evidence" value="ECO:0007669"/>
    <property type="project" value="InterPro"/>
</dbReference>
<dbReference type="SUPFAM" id="SSF53807">
    <property type="entry name" value="Helical backbone' metal receptor"/>
    <property type="match status" value="1"/>
</dbReference>
<dbReference type="InterPro" id="IPR006129">
    <property type="entry name" value="AdhesinB"/>
</dbReference>
<evidence type="ECO:0000256" key="3">
    <source>
        <dbReference type="ARBA" id="ARBA00022729"/>
    </source>
</evidence>
<evidence type="ECO:0000313" key="7">
    <source>
        <dbReference type="EMBL" id="BBI33051.1"/>
    </source>
</evidence>